<dbReference type="AlphaFoldDB" id="A0A385XQB7"/>
<accession>A0A385XQB7</accession>
<evidence type="ECO:0000313" key="3">
    <source>
        <dbReference type="EMBL" id="AYC12050.1"/>
    </source>
</evidence>
<feature type="region of interest" description="Disordered" evidence="1">
    <location>
        <begin position="99"/>
        <end position="133"/>
    </location>
</feature>
<organism evidence="3">
    <name type="scientific">Locusta migratoria</name>
    <name type="common">Migratory locust</name>
    <dbReference type="NCBI Taxonomy" id="7004"/>
    <lineage>
        <taxon>Eukaryota</taxon>
        <taxon>Metazoa</taxon>
        <taxon>Ecdysozoa</taxon>
        <taxon>Arthropoda</taxon>
        <taxon>Hexapoda</taxon>
        <taxon>Insecta</taxon>
        <taxon>Pterygota</taxon>
        <taxon>Neoptera</taxon>
        <taxon>Polyneoptera</taxon>
        <taxon>Orthoptera</taxon>
        <taxon>Caelifera</taxon>
        <taxon>Acrididea</taxon>
        <taxon>Acridomorpha</taxon>
        <taxon>Acridoidea</taxon>
        <taxon>Acrididae</taxon>
        <taxon>Oedipodinae</taxon>
        <taxon>Locusta</taxon>
    </lineage>
</organism>
<feature type="chain" id="PRO_5017234831" evidence="2">
    <location>
        <begin position="29"/>
        <end position="281"/>
    </location>
</feature>
<evidence type="ECO:0000256" key="1">
    <source>
        <dbReference type="SAM" id="MobiDB-lite"/>
    </source>
</evidence>
<gene>
    <name evidence="3" type="primary">capa</name>
</gene>
<dbReference type="EMBL" id="MG517530">
    <property type="protein sequence ID" value="AYC12050.1"/>
    <property type="molecule type" value="mRNA"/>
</dbReference>
<protein>
    <submittedName>
        <fullName evidence="3">CAPA</fullName>
    </submittedName>
</protein>
<proteinExistence type="evidence at transcript level"/>
<reference evidence="3" key="1">
    <citation type="submission" date="2017-11" db="EMBL/GenBank/DDBJ databases">
        <title>Novel Lom-dh genes encoding diapause hormones promote egg diapause of Locusta migratoria L.</title>
        <authorList>
            <person name="Hao K."/>
        </authorList>
    </citation>
    <scope>NUCLEOTIDE SEQUENCE</scope>
</reference>
<keyword evidence="2" id="KW-0732">Signal</keyword>
<sequence length="281" mass="29291">MAAPSTSRAAAAALLAAAALALLAAAAAQDGDKGISKLKKTSSLFPHPRIGRSDYMNLGAGEVGEKRAAGLFQFPRVGRALVHGPLPFPLGVFSPLQLAPHQPADTTADLDDGNVSEQQQQPPPSALGHKRKGLVASARVGRRDGGQPAAPLWFGPRVGRSDLMGLGLGAAHAQEARAGTKRRGLLAFPRVGRAGADGDRDGDRDRQGLWFGPRVGRRERRSLRLRLPAAAWLAAGDVGGTKGDFTPRLGRESGEDEAAVLLVGDGGAEGFDDADIDTEER</sequence>
<name>A0A385XQB7_LOCMI</name>
<evidence type="ECO:0000256" key="2">
    <source>
        <dbReference type="SAM" id="SignalP"/>
    </source>
</evidence>
<feature type="signal peptide" evidence="2">
    <location>
        <begin position="1"/>
        <end position="28"/>
    </location>
</feature>